<dbReference type="AGR" id="WB:WBGene00010563"/>
<evidence type="ECO:0000313" key="2">
    <source>
        <dbReference type="EMBL" id="CAB00041.1"/>
    </source>
</evidence>
<dbReference type="SMR" id="Q21223"/>
<dbReference type="WormBase" id="K04G2.4">
    <property type="protein sequence ID" value="CE06098"/>
    <property type="gene ID" value="WBGene00010563"/>
</dbReference>
<dbReference type="GeneID" id="187006"/>
<dbReference type="HOGENOM" id="CLU_1095108_0_0_1"/>
<dbReference type="eggNOG" id="ENOG502THN4">
    <property type="taxonomic scope" value="Eukaryota"/>
</dbReference>
<accession>Q21223</accession>
<feature type="region of interest" description="Disordered" evidence="1">
    <location>
        <begin position="1"/>
        <end position="52"/>
    </location>
</feature>
<dbReference type="EMBL" id="BX284601">
    <property type="protein sequence ID" value="CAB00041.1"/>
    <property type="molecule type" value="Genomic_DNA"/>
</dbReference>
<dbReference type="OMA" id="CTHSKNS"/>
<feature type="region of interest" description="Disordered" evidence="1">
    <location>
        <begin position="150"/>
        <end position="193"/>
    </location>
</feature>
<organism evidence="2 3">
    <name type="scientific">Caenorhabditis elegans</name>
    <dbReference type="NCBI Taxonomy" id="6239"/>
    <lineage>
        <taxon>Eukaryota</taxon>
        <taxon>Metazoa</taxon>
        <taxon>Ecdysozoa</taxon>
        <taxon>Nematoda</taxon>
        <taxon>Chromadorea</taxon>
        <taxon>Rhabditida</taxon>
        <taxon>Rhabditina</taxon>
        <taxon>Rhabditomorpha</taxon>
        <taxon>Rhabditoidea</taxon>
        <taxon>Rhabditidae</taxon>
        <taxon>Peloderinae</taxon>
        <taxon>Caenorhabditis</taxon>
    </lineage>
</organism>
<evidence type="ECO:0000313" key="3">
    <source>
        <dbReference type="Proteomes" id="UP000001940"/>
    </source>
</evidence>
<evidence type="ECO:0000256" key="1">
    <source>
        <dbReference type="SAM" id="MobiDB-lite"/>
    </source>
</evidence>
<dbReference type="FunCoup" id="Q21223">
    <property type="interactions" value="276"/>
</dbReference>
<dbReference type="PIR" id="T23323">
    <property type="entry name" value="T23323"/>
</dbReference>
<feature type="compositionally biased region" description="Basic and acidic residues" evidence="1">
    <location>
        <begin position="155"/>
        <end position="183"/>
    </location>
</feature>
<name>Q21223_CAEEL</name>
<dbReference type="UCSC" id="K04G2.4">
    <property type="organism name" value="c. elegans"/>
</dbReference>
<reference evidence="2 3" key="1">
    <citation type="journal article" date="1998" name="Science">
        <title>Genome sequence of the nematode C. elegans: a platform for investigating biology.</title>
        <authorList>
            <consortium name="The C. elegans sequencing consortium"/>
            <person name="Sulson J.E."/>
            <person name="Waterston R."/>
        </authorList>
    </citation>
    <scope>NUCLEOTIDE SEQUENCE [LARGE SCALE GENOMIC DNA]</scope>
    <source>
        <strain evidence="2 3">Bristol N2</strain>
    </source>
</reference>
<feature type="compositionally biased region" description="Basic and acidic residues" evidence="1">
    <location>
        <begin position="18"/>
        <end position="38"/>
    </location>
</feature>
<dbReference type="KEGG" id="cel:CELE_K04G2.4"/>
<dbReference type="OrthoDB" id="5843674at2759"/>
<feature type="region of interest" description="Disordered" evidence="1">
    <location>
        <begin position="69"/>
        <end position="97"/>
    </location>
</feature>
<feature type="compositionally biased region" description="Polar residues" evidence="1">
    <location>
        <begin position="39"/>
        <end position="48"/>
    </location>
</feature>
<dbReference type="AlphaFoldDB" id="Q21223"/>
<dbReference type="Proteomes" id="UP000001940">
    <property type="component" value="Chromosome I"/>
</dbReference>
<dbReference type="STRING" id="6239.K04G2.4.1"/>
<dbReference type="RefSeq" id="NP_492212.1">
    <property type="nucleotide sequence ID" value="NM_059811.3"/>
</dbReference>
<sequence length="254" mass="29418">MGCSHSKNKNSKSKSAILKKEHPLERSIHHNRVAHFDETQPTSQSTSVESEELNVKHYSKTLLNDTVEPTHQKTSAHVPEKSIKKQEVKQEVKKHETTTVVHTNVHVPKPTHKLPQASEIPIERMGSDPHTAIAPTYQQKQFATSTYYPMPTIGEKQKSPEKAKPARKVDNTDEKKRKKDQNEKPVINGPNVRHQLTPEDLEYIKRSVQQRNERRAFMMAHRNETDDTLYELEVRMPEKDYTNRMEVGQNYRVC</sequence>
<feature type="compositionally biased region" description="Basic residues" evidence="1">
    <location>
        <begin position="1"/>
        <end position="12"/>
    </location>
</feature>
<dbReference type="Bgee" id="WBGene00010563">
    <property type="expression patterns" value="Expressed in adult organism and 2 other cell types or tissues"/>
</dbReference>
<dbReference type="InParanoid" id="Q21223"/>
<dbReference type="CTD" id="187006"/>
<protein>
    <submittedName>
        <fullName evidence="2">SHSP domain-containing protein</fullName>
    </submittedName>
</protein>
<gene>
    <name evidence="2" type="ORF">CELE_K04G2.4</name>
    <name evidence="2 4" type="ORF">K04G2.4</name>
</gene>
<keyword evidence="3" id="KW-1185">Reference proteome</keyword>
<feature type="compositionally biased region" description="Basic and acidic residues" evidence="1">
    <location>
        <begin position="78"/>
        <end position="97"/>
    </location>
</feature>
<dbReference type="PaxDb" id="6239-K04G2.4"/>
<evidence type="ECO:0000313" key="4">
    <source>
        <dbReference type="WormBase" id="K04G2.4"/>
    </source>
</evidence>
<proteinExistence type="predicted"/>